<dbReference type="InterPro" id="IPR022241">
    <property type="entry name" value="iRhom1_2_N"/>
</dbReference>
<dbReference type="PANTHER" id="PTHR45965:SF4">
    <property type="entry name" value="INACTIVE RHOMBOID PROTEIN 1"/>
    <property type="match status" value="1"/>
</dbReference>
<evidence type="ECO:0000256" key="2">
    <source>
        <dbReference type="ARBA" id="ARBA00046927"/>
    </source>
</evidence>
<evidence type="ECO:0000259" key="5">
    <source>
        <dbReference type="Pfam" id="PF12595"/>
    </source>
</evidence>
<dbReference type="InterPro" id="IPR051512">
    <property type="entry name" value="Inactive_Rhomboid"/>
</dbReference>
<dbReference type="AlphaFoldDB" id="L5LPL6"/>
<sequence length="319" mass="35401">MSEARRDSTSSLQRKKPPWLKLDIPAVVPPAAEDPSFPQAGPGQHGLWVPPAQPPHHDPVTQPLRRQAFLRSVSMPAETAYVPSPYHEPRRPVLHRQTSITQTIRRGTADWFGVSKDSDSTQKWQRKSIRHCSQRYGKLKPQVIRELDLPSQDNVSLTSTETPPPLYVGPCQLGMQKIIDPLARGRAFRMGMAEDAADGPSAPHTPVTPGAASLCSFSSSRSGFSRLPRRRKRESVAKMSFRAAAALVKEDTADFPDELDTSFFAREGVLHEELSTYPDEVFESPSEAALKDWEKAPDQADLTGGALDRTELERSHLLL</sequence>
<dbReference type="EMBL" id="KB109242">
    <property type="protein sequence ID" value="ELK28399.1"/>
    <property type="molecule type" value="Genomic_DNA"/>
</dbReference>
<gene>
    <name evidence="6" type="ORF">MDA_GLEAN10007585</name>
</gene>
<comment type="subunit">
    <text evidence="2">Homodimer, or homooligomer. Interacts with TGFA and HBEGF. Interacts with EGF; may retain EGF in the endoplasmic reticulum and regulates its degradation through the endoplasmic reticulum-associated degradation (ERAD). Interacts (via cytoplasmic N-terminus) with FRMD8/iTAP; this interaction leads to mutual protein stabilization. Interacts with ADAM17/TACE.</text>
</comment>
<dbReference type="Pfam" id="PF12595">
    <property type="entry name" value="iRhom1-2_N"/>
    <property type="match status" value="1"/>
</dbReference>
<dbReference type="GO" id="GO:0042058">
    <property type="term" value="P:regulation of epidermal growth factor receptor signaling pathway"/>
    <property type="evidence" value="ECO:0007669"/>
    <property type="project" value="UniProtKB-UniRule"/>
</dbReference>
<name>L5LPL6_MYODS</name>
<proteinExistence type="inferred from homology"/>
<evidence type="ECO:0000256" key="1">
    <source>
        <dbReference type="ARBA" id="ARBA00009045"/>
    </source>
</evidence>
<dbReference type="GO" id="GO:0005789">
    <property type="term" value="C:endoplasmic reticulum membrane"/>
    <property type="evidence" value="ECO:0007669"/>
    <property type="project" value="UniProtKB-SubCell"/>
</dbReference>
<evidence type="ECO:0000313" key="6">
    <source>
        <dbReference type="EMBL" id="ELK28399.1"/>
    </source>
</evidence>
<comment type="similarity">
    <text evidence="1 3">Belongs to the peptidase S54 family.</text>
</comment>
<dbReference type="GO" id="GO:0050709">
    <property type="term" value="P:negative regulation of protein secretion"/>
    <property type="evidence" value="ECO:0007669"/>
    <property type="project" value="UniProtKB-UniRule"/>
</dbReference>
<reference evidence="7" key="1">
    <citation type="journal article" date="2013" name="Science">
        <title>Comparative analysis of bat genomes provides insight into the evolution of flight and immunity.</title>
        <authorList>
            <person name="Zhang G."/>
            <person name="Cowled C."/>
            <person name="Shi Z."/>
            <person name="Huang Z."/>
            <person name="Bishop-Lilly K.A."/>
            <person name="Fang X."/>
            <person name="Wynne J.W."/>
            <person name="Xiong Z."/>
            <person name="Baker M.L."/>
            <person name="Zhao W."/>
            <person name="Tachedjian M."/>
            <person name="Zhu Y."/>
            <person name="Zhou P."/>
            <person name="Jiang X."/>
            <person name="Ng J."/>
            <person name="Yang L."/>
            <person name="Wu L."/>
            <person name="Xiao J."/>
            <person name="Feng Y."/>
            <person name="Chen Y."/>
            <person name="Sun X."/>
            <person name="Zhang Y."/>
            <person name="Marsh G.A."/>
            <person name="Crameri G."/>
            <person name="Broder C.C."/>
            <person name="Frey K.G."/>
            <person name="Wang L.F."/>
            <person name="Wang J."/>
        </authorList>
    </citation>
    <scope>NUCLEOTIDE SEQUENCE [LARGE SCALE GENOMIC DNA]</scope>
</reference>
<accession>L5LPL6</accession>
<feature type="region of interest" description="Disordered" evidence="4">
    <location>
        <begin position="1"/>
        <end position="61"/>
    </location>
</feature>
<evidence type="ECO:0000256" key="4">
    <source>
        <dbReference type="SAM" id="MobiDB-lite"/>
    </source>
</evidence>
<feature type="domain" description="Inactive rhomboid protein 1/2 N-terminal" evidence="5">
    <location>
        <begin position="114"/>
        <end position="249"/>
    </location>
</feature>
<dbReference type="PANTHER" id="PTHR45965">
    <property type="entry name" value="INACTIVE RHOMBOID PROTEIN"/>
    <property type="match status" value="1"/>
</dbReference>
<protein>
    <recommendedName>
        <fullName evidence="3">Inactive rhomboid protein</fullName>
        <shortName evidence="3">iRhom</shortName>
    </recommendedName>
    <alternativeName>
        <fullName evidence="3">Rhomboid family member</fullName>
    </alternativeName>
    <alternativeName>
        <fullName evidence="3">Rhomboid veinlet-like protein</fullName>
    </alternativeName>
</protein>
<evidence type="ECO:0000313" key="7">
    <source>
        <dbReference type="Proteomes" id="UP000010556"/>
    </source>
</evidence>
<comment type="subcellular location">
    <subcellularLocation>
        <location evidence="3">Endoplasmic reticulum membrane</location>
        <topology evidence="3">Multi-pass membrane protein</topology>
    </subcellularLocation>
</comment>
<keyword evidence="7" id="KW-1185">Reference proteome</keyword>
<keyword evidence="3" id="KW-0256">Endoplasmic reticulum</keyword>
<dbReference type="Proteomes" id="UP000010556">
    <property type="component" value="Unassembled WGS sequence"/>
</dbReference>
<organism evidence="6 7">
    <name type="scientific">Myotis davidii</name>
    <name type="common">David's myotis</name>
    <dbReference type="NCBI Taxonomy" id="225400"/>
    <lineage>
        <taxon>Eukaryota</taxon>
        <taxon>Metazoa</taxon>
        <taxon>Chordata</taxon>
        <taxon>Craniata</taxon>
        <taxon>Vertebrata</taxon>
        <taxon>Euteleostomi</taxon>
        <taxon>Mammalia</taxon>
        <taxon>Eutheria</taxon>
        <taxon>Laurasiatheria</taxon>
        <taxon>Chiroptera</taxon>
        <taxon>Yangochiroptera</taxon>
        <taxon>Vespertilionidae</taxon>
        <taxon>Myotis</taxon>
    </lineage>
</organism>
<comment type="function">
    <text evidence="3">Regulates ADAM17 protease, a sheddase of the epidermal growth factor (EGF) receptor ligands and TNF, thereby plays a role in sleep, cell survival, proliferation, migration and inflammation. Does not exhibit any protease activity on its own.</text>
</comment>
<evidence type="ECO:0000256" key="3">
    <source>
        <dbReference type="RuleBase" id="RU369051"/>
    </source>
</evidence>